<dbReference type="InterPro" id="IPR008271">
    <property type="entry name" value="Ser/Thr_kinase_AS"/>
</dbReference>
<evidence type="ECO:0000256" key="3">
    <source>
        <dbReference type="ARBA" id="ARBA00022741"/>
    </source>
</evidence>
<keyword evidence="3" id="KW-0547">Nucleotide-binding</keyword>
<feature type="domain" description="Protein kinase" evidence="6">
    <location>
        <begin position="1"/>
        <end position="165"/>
    </location>
</feature>
<keyword evidence="2" id="KW-0808">Transferase</keyword>
<sequence length="165" mass="18697">MEAIYSKCGSWSRGQHNYYDYVAGGELFTHLYQREHFSENEVRIYIAEIILALEQLHKLGIIYRDIKLENILLDAEGHIVLTDFGLSKEFCGGESRAYSFCGTIEYMAPEVVRSGSQGHDIMTGGLRSNRSFVKEALVRRRRTSQSISGLSQSVDLIRLSLCVLP</sequence>
<reference evidence="7" key="1">
    <citation type="submission" date="2022-02" db="EMBL/GenBank/DDBJ databases">
        <authorList>
            <person name="King R."/>
        </authorList>
    </citation>
    <scope>NUCLEOTIDE SEQUENCE</scope>
</reference>
<dbReference type="SUPFAM" id="SSF56112">
    <property type="entry name" value="Protein kinase-like (PK-like)"/>
    <property type="match status" value="1"/>
</dbReference>
<evidence type="ECO:0000313" key="7">
    <source>
        <dbReference type="EMBL" id="CAH1642422.1"/>
    </source>
</evidence>
<protein>
    <recommendedName>
        <fullName evidence="6">Protein kinase domain-containing protein</fullName>
    </recommendedName>
</protein>
<organism evidence="7 8">
    <name type="scientific">Spodoptera littoralis</name>
    <name type="common">Egyptian cotton leafworm</name>
    <dbReference type="NCBI Taxonomy" id="7109"/>
    <lineage>
        <taxon>Eukaryota</taxon>
        <taxon>Metazoa</taxon>
        <taxon>Ecdysozoa</taxon>
        <taxon>Arthropoda</taxon>
        <taxon>Hexapoda</taxon>
        <taxon>Insecta</taxon>
        <taxon>Pterygota</taxon>
        <taxon>Neoptera</taxon>
        <taxon>Endopterygota</taxon>
        <taxon>Lepidoptera</taxon>
        <taxon>Glossata</taxon>
        <taxon>Ditrysia</taxon>
        <taxon>Noctuoidea</taxon>
        <taxon>Noctuidae</taxon>
        <taxon>Amphipyrinae</taxon>
        <taxon>Spodoptera</taxon>
    </lineage>
</organism>
<dbReference type="PROSITE" id="PS00108">
    <property type="entry name" value="PROTEIN_KINASE_ST"/>
    <property type="match status" value="1"/>
</dbReference>
<dbReference type="EMBL" id="LR824558">
    <property type="protein sequence ID" value="CAH1642422.1"/>
    <property type="molecule type" value="Genomic_DNA"/>
</dbReference>
<dbReference type="FunFam" id="1.10.510.10:FF:000551">
    <property type="entry name" value="Non-specific serine/threonine protein kinase"/>
    <property type="match status" value="1"/>
</dbReference>
<name>A0A9P0N4S0_SPOLI</name>
<dbReference type="InterPro" id="IPR011009">
    <property type="entry name" value="Kinase-like_dom_sf"/>
</dbReference>
<dbReference type="GO" id="GO:0004674">
    <property type="term" value="F:protein serine/threonine kinase activity"/>
    <property type="evidence" value="ECO:0007669"/>
    <property type="project" value="UniProtKB-KW"/>
</dbReference>
<accession>A0A9P0N4S0</accession>
<evidence type="ECO:0000259" key="6">
    <source>
        <dbReference type="PROSITE" id="PS50011"/>
    </source>
</evidence>
<keyword evidence="5" id="KW-0067">ATP-binding</keyword>
<dbReference type="AlphaFoldDB" id="A0A9P0N4S0"/>
<dbReference type="PROSITE" id="PS50011">
    <property type="entry name" value="PROTEIN_KINASE_DOM"/>
    <property type="match status" value="1"/>
</dbReference>
<dbReference type="Gene3D" id="1.10.510.10">
    <property type="entry name" value="Transferase(Phosphotransferase) domain 1"/>
    <property type="match status" value="1"/>
</dbReference>
<proteinExistence type="predicted"/>
<keyword evidence="4" id="KW-0418">Kinase</keyword>
<dbReference type="Proteomes" id="UP001153321">
    <property type="component" value="Chromosome 27"/>
</dbReference>
<evidence type="ECO:0000256" key="1">
    <source>
        <dbReference type="ARBA" id="ARBA00022527"/>
    </source>
</evidence>
<dbReference type="PANTHER" id="PTHR24351">
    <property type="entry name" value="RIBOSOMAL PROTEIN S6 KINASE"/>
    <property type="match status" value="1"/>
</dbReference>
<evidence type="ECO:0000256" key="5">
    <source>
        <dbReference type="ARBA" id="ARBA00022840"/>
    </source>
</evidence>
<keyword evidence="8" id="KW-1185">Reference proteome</keyword>
<dbReference type="GO" id="GO:0005524">
    <property type="term" value="F:ATP binding"/>
    <property type="evidence" value="ECO:0007669"/>
    <property type="project" value="UniProtKB-KW"/>
</dbReference>
<evidence type="ECO:0000256" key="2">
    <source>
        <dbReference type="ARBA" id="ARBA00022679"/>
    </source>
</evidence>
<dbReference type="Pfam" id="PF00069">
    <property type="entry name" value="Pkinase"/>
    <property type="match status" value="1"/>
</dbReference>
<keyword evidence="1" id="KW-0723">Serine/threonine-protein kinase</keyword>
<gene>
    <name evidence="7" type="ORF">SPLIT_LOCUS7778</name>
</gene>
<dbReference type="SMART" id="SM00220">
    <property type="entry name" value="S_TKc"/>
    <property type="match status" value="1"/>
</dbReference>
<evidence type="ECO:0000313" key="8">
    <source>
        <dbReference type="Proteomes" id="UP001153321"/>
    </source>
</evidence>
<dbReference type="InterPro" id="IPR000719">
    <property type="entry name" value="Prot_kinase_dom"/>
</dbReference>
<evidence type="ECO:0000256" key="4">
    <source>
        <dbReference type="ARBA" id="ARBA00022777"/>
    </source>
</evidence>